<dbReference type="AlphaFoldDB" id="A0ABD2I6R3"/>
<dbReference type="Pfam" id="PF01266">
    <property type="entry name" value="DAO"/>
    <property type="match status" value="1"/>
</dbReference>
<gene>
    <name evidence="7" type="ORF">niasHT_035412</name>
</gene>
<dbReference type="SUPFAM" id="SSF51905">
    <property type="entry name" value="FAD/NAD(P)-binding domain"/>
    <property type="match status" value="1"/>
</dbReference>
<dbReference type="InterPro" id="IPR036188">
    <property type="entry name" value="FAD/NAD-bd_sf"/>
</dbReference>
<sequence length="427" mass="47876">MDKNRSKLDFDTIVIGAGIVGSGCAYKIAKTGRRTLLLEQFALDHKLGSSHGASRIIRLTHSQPHWVRLAQDAFQEWDGLHKLDGGEALYMKNGLLTLDPDWSQTQLRASVLRQFGVPHQVFRGGSAIQRRFPHLHNYDERWSALYEPGAGTMLAENCLRTVQRQYLKLGSNLAKIRDNEQVLAITPWESATDASDSAEITAPANADEHPQSWHGGRHFVEVQTTKRKYLAENVVVAAGGWLNLLVPDLPLRTQPHLLGVNFWRVICNPQLFQPEMNSPNLISLEKGEELFALPGTDYPNAIKFAVHMGIEIADLKRRAELEAPEWAHSLVAQHLAKHFPDVDCTAPLIKDTCIYTMTDDLQFIVDRHPRHQNVFIAGGFSGTGFKFALTIGNVLAQWVNGEDTPPHIDVSSFRLDRRIADTDRPKL</sequence>
<evidence type="ECO:0000256" key="1">
    <source>
        <dbReference type="ARBA" id="ARBA00001974"/>
    </source>
</evidence>
<evidence type="ECO:0000313" key="7">
    <source>
        <dbReference type="EMBL" id="KAL3073136.1"/>
    </source>
</evidence>
<comment type="caution">
    <text evidence="7">The sequence shown here is derived from an EMBL/GenBank/DDBJ whole genome shotgun (WGS) entry which is preliminary data.</text>
</comment>
<dbReference type="Gene3D" id="3.50.50.60">
    <property type="entry name" value="FAD/NAD(P)-binding domain"/>
    <property type="match status" value="1"/>
</dbReference>
<evidence type="ECO:0000256" key="5">
    <source>
        <dbReference type="ARBA" id="ARBA00023002"/>
    </source>
</evidence>
<dbReference type="PANTHER" id="PTHR10961">
    <property type="entry name" value="PEROXISOMAL SARCOSINE OXIDASE"/>
    <property type="match status" value="1"/>
</dbReference>
<dbReference type="Proteomes" id="UP001620626">
    <property type="component" value="Unassembled WGS sequence"/>
</dbReference>
<name>A0ABD2I6R3_9BILA</name>
<evidence type="ECO:0000256" key="2">
    <source>
        <dbReference type="ARBA" id="ARBA00010989"/>
    </source>
</evidence>
<proteinExistence type="inferred from homology"/>
<dbReference type="EMBL" id="JBICBT010001324">
    <property type="protein sequence ID" value="KAL3073136.1"/>
    <property type="molecule type" value="Genomic_DNA"/>
</dbReference>
<evidence type="ECO:0000313" key="8">
    <source>
        <dbReference type="Proteomes" id="UP001620626"/>
    </source>
</evidence>
<organism evidence="7 8">
    <name type="scientific">Heterodera trifolii</name>
    <dbReference type="NCBI Taxonomy" id="157864"/>
    <lineage>
        <taxon>Eukaryota</taxon>
        <taxon>Metazoa</taxon>
        <taxon>Ecdysozoa</taxon>
        <taxon>Nematoda</taxon>
        <taxon>Chromadorea</taxon>
        <taxon>Rhabditida</taxon>
        <taxon>Tylenchina</taxon>
        <taxon>Tylenchomorpha</taxon>
        <taxon>Tylenchoidea</taxon>
        <taxon>Heteroderidae</taxon>
        <taxon>Heteroderinae</taxon>
        <taxon>Heterodera</taxon>
    </lineage>
</organism>
<protein>
    <recommendedName>
        <fullName evidence="6">FAD dependent oxidoreductase domain-containing protein</fullName>
    </recommendedName>
</protein>
<dbReference type="InterPro" id="IPR045170">
    <property type="entry name" value="MTOX"/>
</dbReference>
<keyword evidence="8" id="KW-1185">Reference proteome</keyword>
<evidence type="ECO:0000259" key="6">
    <source>
        <dbReference type="Pfam" id="PF01266"/>
    </source>
</evidence>
<accession>A0ABD2I6R3</accession>
<dbReference type="GO" id="GO:0016491">
    <property type="term" value="F:oxidoreductase activity"/>
    <property type="evidence" value="ECO:0007669"/>
    <property type="project" value="UniProtKB-KW"/>
</dbReference>
<comment type="similarity">
    <text evidence="2">Belongs to the MSOX/MTOX family.</text>
</comment>
<feature type="domain" description="FAD dependent oxidoreductase" evidence="6">
    <location>
        <begin position="11"/>
        <end position="398"/>
    </location>
</feature>
<dbReference type="InterPro" id="IPR006076">
    <property type="entry name" value="FAD-dep_OxRdtase"/>
</dbReference>
<evidence type="ECO:0000256" key="4">
    <source>
        <dbReference type="ARBA" id="ARBA00022827"/>
    </source>
</evidence>
<dbReference type="PANTHER" id="PTHR10961:SF46">
    <property type="entry name" value="PEROXISOMAL SARCOSINE OXIDASE"/>
    <property type="match status" value="1"/>
</dbReference>
<dbReference type="SUPFAM" id="SSF54373">
    <property type="entry name" value="FAD-linked reductases, C-terminal domain"/>
    <property type="match status" value="1"/>
</dbReference>
<evidence type="ECO:0000256" key="3">
    <source>
        <dbReference type="ARBA" id="ARBA00022630"/>
    </source>
</evidence>
<comment type="cofactor">
    <cofactor evidence="1">
        <name>FAD</name>
        <dbReference type="ChEBI" id="CHEBI:57692"/>
    </cofactor>
</comment>
<keyword evidence="3" id="KW-0285">Flavoprotein</keyword>
<keyword evidence="5" id="KW-0560">Oxidoreductase</keyword>
<keyword evidence="4" id="KW-0274">FAD</keyword>
<dbReference type="Gene3D" id="3.30.9.10">
    <property type="entry name" value="D-Amino Acid Oxidase, subunit A, domain 2"/>
    <property type="match status" value="1"/>
</dbReference>
<reference evidence="7 8" key="1">
    <citation type="submission" date="2024-10" db="EMBL/GenBank/DDBJ databases">
        <authorList>
            <person name="Kim D."/>
        </authorList>
    </citation>
    <scope>NUCLEOTIDE SEQUENCE [LARGE SCALE GENOMIC DNA]</scope>
    <source>
        <strain evidence="7">BH-2024</strain>
    </source>
</reference>
<dbReference type="PROSITE" id="PS51257">
    <property type="entry name" value="PROKAR_LIPOPROTEIN"/>
    <property type="match status" value="1"/>
</dbReference>